<keyword evidence="2" id="KW-0808">Transferase</keyword>
<keyword evidence="2" id="KW-0418">Kinase</keyword>
<evidence type="ECO:0000313" key="2">
    <source>
        <dbReference type="EMBL" id="KAF7365851.1"/>
    </source>
</evidence>
<feature type="transmembrane region" description="Helical" evidence="1">
    <location>
        <begin position="87"/>
        <end position="108"/>
    </location>
</feature>
<organism evidence="2 3">
    <name type="scientific">Mycena venus</name>
    <dbReference type="NCBI Taxonomy" id="2733690"/>
    <lineage>
        <taxon>Eukaryota</taxon>
        <taxon>Fungi</taxon>
        <taxon>Dikarya</taxon>
        <taxon>Basidiomycota</taxon>
        <taxon>Agaricomycotina</taxon>
        <taxon>Agaricomycetes</taxon>
        <taxon>Agaricomycetidae</taxon>
        <taxon>Agaricales</taxon>
        <taxon>Marasmiineae</taxon>
        <taxon>Mycenaceae</taxon>
        <taxon>Mycena</taxon>
    </lineage>
</organism>
<evidence type="ECO:0000256" key="1">
    <source>
        <dbReference type="SAM" id="Phobius"/>
    </source>
</evidence>
<dbReference type="OrthoDB" id="4062651at2759"/>
<feature type="transmembrane region" description="Helical" evidence="1">
    <location>
        <begin position="12"/>
        <end position="33"/>
    </location>
</feature>
<gene>
    <name evidence="2" type="ORF">MVEN_00459400</name>
</gene>
<proteinExistence type="predicted"/>
<feature type="transmembrane region" description="Helical" evidence="1">
    <location>
        <begin position="114"/>
        <end position="134"/>
    </location>
</feature>
<dbReference type="EMBL" id="JACAZI010000003">
    <property type="protein sequence ID" value="KAF7365851.1"/>
    <property type="molecule type" value="Genomic_DNA"/>
</dbReference>
<feature type="transmembrane region" description="Helical" evidence="1">
    <location>
        <begin position="53"/>
        <end position="75"/>
    </location>
</feature>
<sequence length="690" mass="77999">MDRRLKAFLVKQYGCIWAPATVLASGLSAFSGIRGFELTSEFSSDAALAATLLAFMIFIFFVFRAMFLLIVWLLGLYYPRDSYQTGLFGLSVIGISNIAMLVWYLVQARADDPWISMTICVLLNTVLFVTELALGNDVRRYKNAQIVLRCMESLVKGDSTGLDGYVPPVTSTTKPWSRMIAFLRLRPTGYIALPDDNLLEVVPRVSSAHQSPWEIPLEVNDNVLHWLQLSSDQPANKALWITLDIEDRSDDVVQDVSALLSPGEDGTGMAHVDVSETHSAFWPLVRGLAVVSSLYREYLGEQNHTGLESQLRGLEKLRSVACWGRRQNASPWAYYEDRSDIIQSLICHPLQEAHEVPNAPDVQNSGSRPPCCGTLIVHGLRNLQHAEEIYDTIHQLRDKQCQYLKIMVISDPRLLQHLSRDDRHIMEYLCTLHVSATGPIRYSGRNSHLPVFYEHLFLLLVNGIHRARGPEAEEAWKQLPGLAGISESEAINISDDRQSHLTVEIFSKLYNATGTRKQILELLSGIDTIPLDEIQKALVDDNTRIAEMLQLVFELNSYKKDFVLIPREHAVAVLNLTHYILDHILPANDRITDPKMFSRHAHGLLNWLAAHLKLIPEDIIISGVILSSKHPAKHGGFSDIYQGSYLDADGKQVEVALKVLKIFEDQSDERRVLLYDKFTKETLVWRYLKR</sequence>
<dbReference type="Proteomes" id="UP000620124">
    <property type="component" value="Unassembled WGS sequence"/>
</dbReference>
<keyword evidence="3" id="KW-1185">Reference proteome</keyword>
<dbReference type="GO" id="GO:0016301">
    <property type="term" value="F:kinase activity"/>
    <property type="evidence" value="ECO:0007669"/>
    <property type="project" value="UniProtKB-KW"/>
</dbReference>
<keyword evidence="1" id="KW-0472">Membrane</keyword>
<accession>A0A8H6YW13</accession>
<reference evidence="2" key="1">
    <citation type="submission" date="2020-05" db="EMBL/GenBank/DDBJ databases">
        <title>Mycena genomes resolve the evolution of fungal bioluminescence.</title>
        <authorList>
            <person name="Tsai I.J."/>
        </authorList>
    </citation>
    <scope>NUCLEOTIDE SEQUENCE</scope>
    <source>
        <strain evidence="2">CCC161011</strain>
    </source>
</reference>
<evidence type="ECO:0000313" key="3">
    <source>
        <dbReference type="Proteomes" id="UP000620124"/>
    </source>
</evidence>
<protein>
    <submittedName>
        <fullName evidence="2">Kinase-likeprotein</fullName>
    </submittedName>
</protein>
<keyword evidence="1" id="KW-0812">Transmembrane</keyword>
<keyword evidence="1" id="KW-1133">Transmembrane helix</keyword>
<name>A0A8H6YW13_9AGAR</name>
<comment type="caution">
    <text evidence="2">The sequence shown here is derived from an EMBL/GenBank/DDBJ whole genome shotgun (WGS) entry which is preliminary data.</text>
</comment>
<dbReference type="AlphaFoldDB" id="A0A8H6YW13"/>